<dbReference type="SMART" id="SM00382">
    <property type="entry name" value="AAA"/>
    <property type="match status" value="1"/>
</dbReference>
<reference evidence="9 10" key="1">
    <citation type="submission" date="2015-01" db="EMBL/GenBank/DDBJ databases">
        <title>Desulfovibrio sp. JC271 draft genome sequence.</title>
        <authorList>
            <person name="Shivani Y."/>
            <person name="Subhash Y."/>
            <person name="Sasikala C."/>
            <person name="Ramana C.V."/>
        </authorList>
    </citation>
    <scope>NUCLEOTIDE SEQUENCE [LARGE SCALE GENOMIC DNA]</scope>
    <source>
        <strain evidence="9 10">JC271</strain>
    </source>
</reference>
<keyword evidence="3" id="KW-0813">Transport</keyword>
<dbReference type="InterPro" id="IPR027417">
    <property type="entry name" value="P-loop_NTPase"/>
</dbReference>
<dbReference type="InterPro" id="IPR017871">
    <property type="entry name" value="ABC_transporter-like_CS"/>
</dbReference>
<dbReference type="PROSITE" id="PS00211">
    <property type="entry name" value="ABC_TRANSPORTER_1"/>
    <property type="match status" value="1"/>
</dbReference>
<keyword evidence="6 9" id="KW-0067">ATP-binding</keyword>
<keyword evidence="5" id="KW-0547">Nucleotide-binding</keyword>
<comment type="subcellular location">
    <subcellularLocation>
        <location evidence="1">Cell inner membrane</location>
        <topology evidence="1">Peripheral membrane protein</topology>
    </subcellularLocation>
</comment>
<dbReference type="PANTHER" id="PTHR43297:SF2">
    <property type="entry name" value="DIPEPTIDE TRANSPORT ATP-BINDING PROTEIN DPPD"/>
    <property type="match status" value="1"/>
</dbReference>
<evidence type="ECO:0000256" key="6">
    <source>
        <dbReference type="ARBA" id="ARBA00022840"/>
    </source>
</evidence>
<evidence type="ECO:0000259" key="8">
    <source>
        <dbReference type="PROSITE" id="PS50893"/>
    </source>
</evidence>
<evidence type="ECO:0000313" key="10">
    <source>
        <dbReference type="Proteomes" id="UP000091979"/>
    </source>
</evidence>
<gene>
    <name evidence="9" type="ORF">SP90_12630</name>
</gene>
<dbReference type="Gene3D" id="3.40.50.300">
    <property type="entry name" value="P-loop containing nucleotide triphosphate hydrolases"/>
    <property type="match status" value="1"/>
</dbReference>
<dbReference type="FunFam" id="3.40.50.300:FF:000016">
    <property type="entry name" value="Oligopeptide ABC transporter ATP-binding component"/>
    <property type="match status" value="1"/>
</dbReference>
<protein>
    <submittedName>
        <fullName evidence="9">Peptide ABC transporter ATP-binding protein</fullName>
    </submittedName>
</protein>
<keyword evidence="4" id="KW-1003">Cell membrane</keyword>
<feature type="domain" description="ABC transporter" evidence="8">
    <location>
        <begin position="6"/>
        <end position="258"/>
    </location>
</feature>
<accession>A0A1B7XAQ6</accession>
<sequence>MSQPLLSVEGLTTVFNTTAHGRLTAVDDVSFSINSGQSLSIVGESGCGKSVTSLSIMRLIPSPPGKITTGKILFEGTDLLTLPEKEMQRVRGNAISMIFQEPMTSLNPVFKIGEQIAEVLRLHEKLDKKAALARAIDLLHEVGIPSPAQRAKEFPHQLSGGMRQRVVIAMALACSPRLIIADEPTTALDVTIQGQILDLMHKLAEDTGTALLLITHDLGVVAENADDVVVMYSGRVIEQASTQDLFANPLHPYTQGLIQSIPTIPAKGTRIQKGMLETIPGSVAPLYALPEGCRFHERCKHVFDKCKKMEPPLLRPEANREVRCWLYE</sequence>
<dbReference type="GO" id="GO:0005886">
    <property type="term" value="C:plasma membrane"/>
    <property type="evidence" value="ECO:0007669"/>
    <property type="project" value="UniProtKB-SubCell"/>
</dbReference>
<evidence type="ECO:0000256" key="7">
    <source>
        <dbReference type="ARBA" id="ARBA00023136"/>
    </source>
</evidence>
<dbReference type="OrthoDB" id="9809450at2"/>
<evidence type="ECO:0000256" key="2">
    <source>
        <dbReference type="ARBA" id="ARBA00005417"/>
    </source>
</evidence>
<dbReference type="Pfam" id="PF00005">
    <property type="entry name" value="ABC_tran"/>
    <property type="match status" value="1"/>
</dbReference>
<evidence type="ECO:0000256" key="4">
    <source>
        <dbReference type="ARBA" id="ARBA00022475"/>
    </source>
</evidence>
<dbReference type="AlphaFoldDB" id="A0A1B7XAQ6"/>
<dbReference type="GO" id="GO:0015833">
    <property type="term" value="P:peptide transport"/>
    <property type="evidence" value="ECO:0007669"/>
    <property type="project" value="InterPro"/>
</dbReference>
<evidence type="ECO:0000256" key="3">
    <source>
        <dbReference type="ARBA" id="ARBA00022448"/>
    </source>
</evidence>
<dbReference type="InterPro" id="IPR013563">
    <property type="entry name" value="Oligopep_ABC_C"/>
</dbReference>
<dbReference type="PANTHER" id="PTHR43297">
    <property type="entry name" value="OLIGOPEPTIDE TRANSPORT ATP-BINDING PROTEIN APPD"/>
    <property type="match status" value="1"/>
</dbReference>
<name>A0A1B7XAQ6_9BACT</name>
<organism evidence="9 10">
    <name type="scientific">Halodesulfovibrio spirochaetisodalis</name>
    <dbReference type="NCBI Taxonomy" id="1560234"/>
    <lineage>
        <taxon>Bacteria</taxon>
        <taxon>Pseudomonadati</taxon>
        <taxon>Thermodesulfobacteriota</taxon>
        <taxon>Desulfovibrionia</taxon>
        <taxon>Desulfovibrionales</taxon>
        <taxon>Desulfovibrionaceae</taxon>
        <taxon>Halodesulfovibrio</taxon>
    </lineage>
</organism>
<dbReference type="RefSeq" id="WP_066856808.1">
    <property type="nucleotide sequence ID" value="NZ_JXMS01000024.1"/>
</dbReference>
<evidence type="ECO:0000313" key="9">
    <source>
        <dbReference type="EMBL" id="OBQ46452.1"/>
    </source>
</evidence>
<dbReference type="STRING" id="1560234.SP90_12630"/>
<comment type="caution">
    <text evidence="9">The sequence shown here is derived from an EMBL/GenBank/DDBJ whole genome shotgun (WGS) entry which is preliminary data.</text>
</comment>
<dbReference type="InterPro" id="IPR003593">
    <property type="entry name" value="AAA+_ATPase"/>
</dbReference>
<dbReference type="InterPro" id="IPR050388">
    <property type="entry name" value="ABC_Ni/Peptide_Import"/>
</dbReference>
<evidence type="ECO:0000256" key="5">
    <source>
        <dbReference type="ARBA" id="ARBA00022741"/>
    </source>
</evidence>
<keyword evidence="7" id="KW-0472">Membrane</keyword>
<keyword evidence="10" id="KW-1185">Reference proteome</keyword>
<dbReference type="PROSITE" id="PS50893">
    <property type="entry name" value="ABC_TRANSPORTER_2"/>
    <property type="match status" value="1"/>
</dbReference>
<comment type="similarity">
    <text evidence="2">Belongs to the ABC transporter superfamily.</text>
</comment>
<dbReference type="GO" id="GO:0005524">
    <property type="term" value="F:ATP binding"/>
    <property type="evidence" value="ECO:0007669"/>
    <property type="project" value="UniProtKB-KW"/>
</dbReference>
<dbReference type="SUPFAM" id="SSF52540">
    <property type="entry name" value="P-loop containing nucleoside triphosphate hydrolases"/>
    <property type="match status" value="1"/>
</dbReference>
<dbReference type="CDD" id="cd03257">
    <property type="entry name" value="ABC_NikE_OppD_transporters"/>
    <property type="match status" value="1"/>
</dbReference>
<dbReference type="NCBIfam" id="TIGR01727">
    <property type="entry name" value="oligo_HPY"/>
    <property type="match status" value="1"/>
</dbReference>
<dbReference type="Proteomes" id="UP000091979">
    <property type="component" value="Unassembled WGS sequence"/>
</dbReference>
<evidence type="ECO:0000256" key="1">
    <source>
        <dbReference type="ARBA" id="ARBA00004417"/>
    </source>
</evidence>
<dbReference type="PATRIC" id="fig|1560234.3.peg.1631"/>
<dbReference type="InterPro" id="IPR003439">
    <property type="entry name" value="ABC_transporter-like_ATP-bd"/>
</dbReference>
<dbReference type="EMBL" id="JXMS01000024">
    <property type="protein sequence ID" value="OBQ46452.1"/>
    <property type="molecule type" value="Genomic_DNA"/>
</dbReference>
<dbReference type="Pfam" id="PF08352">
    <property type="entry name" value="oligo_HPY"/>
    <property type="match status" value="1"/>
</dbReference>
<dbReference type="GO" id="GO:0016887">
    <property type="term" value="F:ATP hydrolysis activity"/>
    <property type="evidence" value="ECO:0007669"/>
    <property type="project" value="InterPro"/>
</dbReference>
<proteinExistence type="inferred from homology"/>